<reference evidence="1" key="1">
    <citation type="journal article" date="2014" name="Front. Microbiol.">
        <title>High frequency of phylogenetically diverse reductive dehalogenase-homologous genes in deep subseafloor sedimentary metagenomes.</title>
        <authorList>
            <person name="Kawai M."/>
            <person name="Futagami T."/>
            <person name="Toyoda A."/>
            <person name="Takaki Y."/>
            <person name="Nishi S."/>
            <person name="Hori S."/>
            <person name="Arai W."/>
            <person name="Tsubouchi T."/>
            <person name="Morono Y."/>
            <person name="Uchiyama I."/>
            <person name="Ito T."/>
            <person name="Fujiyama A."/>
            <person name="Inagaki F."/>
            <person name="Takami H."/>
        </authorList>
    </citation>
    <scope>NUCLEOTIDE SEQUENCE</scope>
    <source>
        <strain evidence="1">Expedition CK06-06</strain>
    </source>
</reference>
<comment type="caution">
    <text evidence="1">The sequence shown here is derived from an EMBL/GenBank/DDBJ whole genome shotgun (WGS) entry which is preliminary data.</text>
</comment>
<organism evidence="1">
    <name type="scientific">marine sediment metagenome</name>
    <dbReference type="NCBI Taxonomy" id="412755"/>
    <lineage>
        <taxon>unclassified sequences</taxon>
        <taxon>metagenomes</taxon>
        <taxon>ecological metagenomes</taxon>
    </lineage>
</organism>
<protein>
    <submittedName>
        <fullName evidence="1">Uncharacterized protein</fullName>
    </submittedName>
</protein>
<dbReference type="EMBL" id="BARV01041286">
    <property type="protein sequence ID" value="GAI49315.1"/>
    <property type="molecule type" value="Genomic_DNA"/>
</dbReference>
<name>X1QE70_9ZZZZ</name>
<gene>
    <name evidence="1" type="ORF">S06H3_62560</name>
</gene>
<proteinExistence type="predicted"/>
<evidence type="ECO:0000313" key="1">
    <source>
        <dbReference type="EMBL" id="GAI49315.1"/>
    </source>
</evidence>
<feature type="non-terminal residue" evidence="1">
    <location>
        <position position="1"/>
    </location>
</feature>
<feature type="non-terminal residue" evidence="1">
    <location>
        <position position="151"/>
    </location>
</feature>
<sequence length="151" mass="17436">KIVCNLDFDVSAWGRNWMHPTLLEKELQCADILFHVEPVGASVLEFALKRKVYCLPHPVDIDNIDSYKTDDMEPYTAFIFHRYYPDITIPYFAIRDLPLYSVLLGYKGGNVPALTMYDQYYGYLPFIEMIEAMSLATLGLDLFHGYSYGRA</sequence>
<dbReference type="AlphaFoldDB" id="X1QE70"/>
<accession>X1QE70</accession>